<sequence length="100" mass="10889">MLYAILSEDIAESLEKRMSARPAHLERLQALQNEGRLVIAGPHPAVDSNTSGDTGFTGSLVIAEFDNLTAAKNWADNDPYIDAGVYAKVSVKPFKQVFPQ</sequence>
<comment type="caution">
    <text evidence="3">The sequence shown here is derived from an EMBL/GenBank/DDBJ whole genome shotgun (WGS) entry which is preliminary data.</text>
</comment>
<evidence type="ECO:0000313" key="4">
    <source>
        <dbReference type="Proteomes" id="UP000191980"/>
    </source>
</evidence>
<organism evidence="3 4">
    <name type="scientific">Methyloprofundus sedimenti</name>
    <dbReference type="NCBI Taxonomy" id="1420851"/>
    <lineage>
        <taxon>Bacteria</taxon>
        <taxon>Pseudomonadati</taxon>
        <taxon>Pseudomonadota</taxon>
        <taxon>Gammaproteobacteria</taxon>
        <taxon>Methylococcales</taxon>
        <taxon>Methylococcaceae</taxon>
        <taxon>Methyloprofundus</taxon>
    </lineage>
</organism>
<dbReference type="EMBL" id="LPUF01000001">
    <property type="protein sequence ID" value="OQK18031.1"/>
    <property type="molecule type" value="Genomic_DNA"/>
</dbReference>
<dbReference type="Gene3D" id="3.30.70.1060">
    <property type="entry name" value="Dimeric alpha+beta barrel"/>
    <property type="match status" value="1"/>
</dbReference>
<dbReference type="InterPro" id="IPR005545">
    <property type="entry name" value="YCII"/>
</dbReference>
<keyword evidence="4" id="KW-1185">Reference proteome</keyword>
<accession>A0A1V8M8W6</accession>
<dbReference type="PANTHER" id="PTHR33606:SF3">
    <property type="entry name" value="PROTEIN YCII"/>
    <property type="match status" value="1"/>
</dbReference>
<gene>
    <name evidence="3" type="ORF">AU255_09305</name>
</gene>
<evidence type="ECO:0000313" key="3">
    <source>
        <dbReference type="EMBL" id="OQK18031.1"/>
    </source>
</evidence>
<reference evidence="3 4" key="1">
    <citation type="submission" date="2015-12" db="EMBL/GenBank/DDBJ databases">
        <authorList>
            <person name="Shamseldin A."/>
            <person name="Moawad H."/>
            <person name="Abd El-Rahim W.M."/>
            <person name="Sadowsky M.J."/>
        </authorList>
    </citation>
    <scope>NUCLEOTIDE SEQUENCE [LARGE SCALE GENOMIC DNA]</scope>
    <source>
        <strain evidence="3 4">WF1</strain>
    </source>
</reference>
<dbReference type="InterPro" id="IPR051807">
    <property type="entry name" value="Sec-metab_biosynth-assoc"/>
</dbReference>
<dbReference type="STRING" id="1420851.AU255_09305"/>
<dbReference type="AlphaFoldDB" id="A0A1V8M8W6"/>
<comment type="similarity">
    <text evidence="1">Belongs to the YciI family.</text>
</comment>
<dbReference type="PANTHER" id="PTHR33606">
    <property type="entry name" value="PROTEIN YCII"/>
    <property type="match status" value="1"/>
</dbReference>
<evidence type="ECO:0000259" key="2">
    <source>
        <dbReference type="Pfam" id="PF03795"/>
    </source>
</evidence>
<proteinExistence type="inferred from homology"/>
<dbReference type="OrthoDB" id="9797014at2"/>
<dbReference type="SUPFAM" id="SSF54909">
    <property type="entry name" value="Dimeric alpha+beta barrel"/>
    <property type="match status" value="1"/>
</dbReference>
<evidence type="ECO:0000256" key="1">
    <source>
        <dbReference type="ARBA" id="ARBA00007689"/>
    </source>
</evidence>
<dbReference type="RefSeq" id="WP_080522637.1">
    <property type="nucleotide sequence ID" value="NZ_LPUF01000001.1"/>
</dbReference>
<protein>
    <submittedName>
        <fullName evidence="3">BolA family transcriptional regulator</fullName>
    </submittedName>
</protein>
<feature type="domain" description="YCII-related" evidence="2">
    <location>
        <begin position="1"/>
        <end position="95"/>
    </location>
</feature>
<dbReference type="InterPro" id="IPR011008">
    <property type="entry name" value="Dimeric_a/b-barrel"/>
</dbReference>
<name>A0A1V8M8W6_9GAMM</name>
<dbReference type="Pfam" id="PF03795">
    <property type="entry name" value="YCII"/>
    <property type="match status" value="1"/>
</dbReference>
<dbReference type="Proteomes" id="UP000191980">
    <property type="component" value="Unassembled WGS sequence"/>
</dbReference>
<dbReference type="NCBIfam" id="NF008473">
    <property type="entry name" value="PRK11370.1"/>
    <property type="match status" value="1"/>
</dbReference>